<dbReference type="InterPro" id="IPR017830">
    <property type="entry name" value="SQase_HpnE"/>
</dbReference>
<dbReference type="RefSeq" id="WP_144756889.1">
    <property type="nucleotide sequence ID" value="NZ_VMNW02000022.1"/>
</dbReference>
<comment type="caution">
    <text evidence="5">The sequence shown here is derived from an EMBL/GenBank/DDBJ whole genome shotgun (WGS) entry which is preliminary data.</text>
</comment>
<evidence type="ECO:0000313" key="6">
    <source>
        <dbReference type="Proteomes" id="UP000319769"/>
    </source>
</evidence>
<keyword evidence="2" id="KW-0560">Oxidoreductase</keyword>
<dbReference type="Pfam" id="PF01593">
    <property type="entry name" value="Amino_oxidase"/>
    <property type="match status" value="1"/>
</dbReference>
<proteinExistence type="predicted"/>
<dbReference type="PRINTS" id="PR00757">
    <property type="entry name" value="AMINEOXDASEF"/>
</dbReference>
<evidence type="ECO:0000259" key="4">
    <source>
        <dbReference type="Pfam" id="PF01593"/>
    </source>
</evidence>
<gene>
    <name evidence="5" type="ORF">FPZ12_017585</name>
</gene>
<dbReference type="InterPro" id="IPR001613">
    <property type="entry name" value="Flavin_amine_oxidase"/>
</dbReference>
<sequence>MSERIAVVGGGLAGITAALRCADAGAEVTLIESRGHLGGLTHSFRRGELDVDNGQHVFLRCCTAYLELLRRLRVMGKVFLQPKLAIPVRSPGSARPVWLRRNGLPAPLHLADSVLKFRPLGLGDRMRFAGAAFALRGVDPASKEADGQSFADWLSAHGQSERAIANLWDLVGIATLNAPATGASLGLAATVFQVGLLTEASAADIGWSKVPLRELHGDAAQARLTEAGAEILFNTKVTALSPDGEGWRLTTSERELTADRVVLAVPPPAAARLLPPGSVDLPPEWDRRLGSSPIVNAHVVFDRPVLDEPFFAAVDSPVQWVFDRTGQSGVDSGQYLAVSLSAADDLIDVPVREIRARILPALRAVLPQAARAGVRDFFVTRERHATFRPAPGCAALRPPAVTAAEGVVLAGAWTATGWPATMEGAVRSGDAAARALLGNAVVPGKQEGVPA</sequence>
<dbReference type="NCBIfam" id="TIGR03467">
    <property type="entry name" value="HpnE"/>
    <property type="match status" value="1"/>
</dbReference>
<dbReference type="Gene3D" id="3.50.50.60">
    <property type="entry name" value="FAD/NAD(P)-binding domain"/>
    <property type="match status" value="1"/>
</dbReference>
<accession>A0A5N0V5K4</accession>
<dbReference type="PANTHER" id="PTHR42923">
    <property type="entry name" value="PROTOPORPHYRINOGEN OXIDASE"/>
    <property type="match status" value="1"/>
</dbReference>
<dbReference type="AlphaFoldDB" id="A0A5N0V5K4"/>
<feature type="domain" description="Amine oxidase" evidence="4">
    <location>
        <begin position="12"/>
        <end position="437"/>
    </location>
</feature>
<evidence type="ECO:0000256" key="3">
    <source>
        <dbReference type="PIRSR" id="PIRSR601613-1"/>
    </source>
</evidence>
<name>A0A5N0V5K4_9PSEU</name>
<dbReference type="InterPro" id="IPR036188">
    <property type="entry name" value="FAD/NAD-bd_sf"/>
</dbReference>
<dbReference type="EMBL" id="VMNW02000022">
    <property type="protein sequence ID" value="KAA9160383.1"/>
    <property type="molecule type" value="Genomic_DNA"/>
</dbReference>
<feature type="binding site" evidence="3">
    <location>
        <position position="237"/>
    </location>
    <ligand>
        <name>FAD</name>
        <dbReference type="ChEBI" id="CHEBI:57692"/>
    </ligand>
</feature>
<dbReference type="GO" id="GO:0016491">
    <property type="term" value="F:oxidoreductase activity"/>
    <property type="evidence" value="ECO:0007669"/>
    <property type="project" value="UniProtKB-KW"/>
</dbReference>
<protein>
    <submittedName>
        <fullName evidence="5">FAD-dependent oxidoreductase</fullName>
    </submittedName>
</protein>
<organism evidence="5 6">
    <name type="scientific">Amycolatopsis acidicola</name>
    <dbReference type="NCBI Taxonomy" id="2596893"/>
    <lineage>
        <taxon>Bacteria</taxon>
        <taxon>Bacillati</taxon>
        <taxon>Actinomycetota</taxon>
        <taxon>Actinomycetes</taxon>
        <taxon>Pseudonocardiales</taxon>
        <taxon>Pseudonocardiaceae</taxon>
        <taxon>Amycolatopsis</taxon>
    </lineage>
</organism>
<evidence type="ECO:0000256" key="1">
    <source>
        <dbReference type="ARBA" id="ARBA00001974"/>
    </source>
</evidence>
<comment type="cofactor">
    <cofactor evidence="1">
        <name>FAD</name>
        <dbReference type="ChEBI" id="CHEBI:57692"/>
    </cofactor>
</comment>
<evidence type="ECO:0000313" key="5">
    <source>
        <dbReference type="EMBL" id="KAA9160383.1"/>
    </source>
</evidence>
<reference evidence="5" key="1">
    <citation type="submission" date="2019-09" db="EMBL/GenBank/DDBJ databases">
        <authorList>
            <person name="Teo W.F.A."/>
            <person name="Duangmal K."/>
        </authorList>
    </citation>
    <scope>NUCLEOTIDE SEQUENCE [LARGE SCALE GENOMIC DNA]</scope>
    <source>
        <strain evidence="5">K81G1</strain>
    </source>
</reference>
<dbReference type="InterPro" id="IPR002937">
    <property type="entry name" value="Amino_oxidase"/>
</dbReference>
<dbReference type="PANTHER" id="PTHR42923:SF47">
    <property type="entry name" value="BLR3003 PROTEIN"/>
    <property type="match status" value="1"/>
</dbReference>
<dbReference type="Proteomes" id="UP000319769">
    <property type="component" value="Unassembled WGS sequence"/>
</dbReference>
<dbReference type="InterPro" id="IPR050464">
    <property type="entry name" value="Zeta_carotene_desat/Oxidored"/>
</dbReference>
<keyword evidence="6" id="KW-1185">Reference proteome</keyword>
<evidence type="ECO:0000256" key="2">
    <source>
        <dbReference type="ARBA" id="ARBA00023002"/>
    </source>
</evidence>
<dbReference type="OrthoDB" id="7849608at2"/>
<dbReference type="SUPFAM" id="SSF51905">
    <property type="entry name" value="FAD/NAD(P)-binding domain"/>
    <property type="match status" value="1"/>
</dbReference>